<dbReference type="PANTHER" id="PTHR41299">
    <property type="entry name" value="THIAMINE PYROPHOSPHOKINASE"/>
    <property type="match status" value="1"/>
</dbReference>
<sequence length="223" mass="25025">MIQRIIAVGSAIAHLDNPIIASYKNDPQVAWVGIDRGARELLRVGLPLNLAVGDFDSVTAEERQAIQEAAQECIILPSEKNDTDTEAALMEMMKKWPQSEHIIFYGMLGGRLDHTLNNLWMVYQDRFQPVISRLEFISDTNTVRFLEPGDHTVCPYEGMTYLSLISMGPVSGLTLKDVKYCLEDFASDKPRSFISNEFLPDGRPMSLSFTSGLLMVLQTRDAH</sequence>
<keyword evidence="1 7" id="KW-0808">Transferase</keyword>
<name>A0A178HBS6_9LACT</name>
<dbReference type="Proteomes" id="UP000251923">
    <property type="component" value="Unassembled WGS sequence"/>
</dbReference>
<gene>
    <name evidence="7" type="ORF">DBT54_02640</name>
</gene>
<dbReference type="GO" id="GO:0005524">
    <property type="term" value="F:ATP binding"/>
    <property type="evidence" value="ECO:0007669"/>
    <property type="project" value="UniProtKB-KW"/>
</dbReference>
<reference evidence="7 8" key="1">
    <citation type="submission" date="2018-04" db="EMBL/GenBank/DDBJ databases">
        <title>Aerococcus urinae genomes.</title>
        <authorList>
            <person name="Hilt E."/>
            <person name="Gilbert N.M."/>
            <person name="Thomas-White K."/>
            <person name="Putonti C."/>
            <person name="Lewis A.L."/>
            <person name="Visck K.L."/>
            <person name="Wolfe A.J."/>
        </authorList>
    </citation>
    <scope>NUCLEOTIDE SEQUENCE [LARGE SCALE GENOMIC DNA]</scope>
    <source>
        <strain evidence="7 8">UMB7480</strain>
    </source>
</reference>
<dbReference type="InterPro" id="IPR007371">
    <property type="entry name" value="TPK_catalytic"/>
</dbReference>
<evidence type="ECO:0000256" key="4">
    <source>
        <dbReference type="ARBA" id="ARBA00022840"/>
    </source>
</evidence>
<dbReference type="Pfam" id="PF04265">
    <property type="entry name" value="TPK_B1_binding"/>
    <property type="match status" value="1"/>
</dbReference>
<evidence type="ECO:0000259" key="6">
    <source>
        <dbReference type="SMART" id="SM00983"/>
    </source>
</evidence>
<dbReference type="GO" id="GO:0030975">
    <property type="term" value="F:thiamine binding"/>
    <property type="evidence" value="ECO:0007669"/>
    <property type="project" value="InterPro"/>
</dbReference>
<accession>A0A178HBS6</accession>
<dbReference type="GO" id="GO:0009229">
    <property type="term" value="P:thiamine diphosphate biosynthetic process"/>
    <property type="evidence" value="ECO:0007669"/>
    <property type="project" value="InterPro"/>
</dbReference>
<dbReference type="CDD" id="cd07995">
    <property type="entry name" value="TPK"/>
    <property type="match status" value="1"/>
</dbReference>
<dbReference type="GeneID" id="86971595"/>
<dbReference type="GO" id="GO:0016301">
    <property type="term" value="F:kinase activity"/>
    <property type="evidence" value="ECO:0007669"/>
    <property type="project" value="UniProtKB-KW"/>
</dbReference>
<proteinExistence type="predicted"/>
<keyword evidence="4" id="KW-0067">ATP-binding</keyword>
<dbReference type="GO" id="GO:0004788">
    <property type="term" value="F:thiamine diphosphokinase activity"/>
    <property type="evidence" value="ECO:0007669"/>
    <property type="project" value="UniProtKB-UniRule"/>
</dbReference>
<dbReference type="AlphaFoldDB" id="A0A178HBS6"/>
<dbReference type="InterPro" id="IPR006282">
    <property type="entry name" value="Thi_PPkinase"/>
</dbReference>
<dbReference type="EMBL" id="QMHM01000003">
    <property type="protein sequence ID" value="RAV80905.1"/>
    <property type="molecule type" value="Genomic_DNA"/>
</dbReference>
<dbReference type="PANTHER" id="PTHR41299:SF1">
    <property type="entry name" value="THIAMINE PYROPHOSPHOKINASE"/>
    <property type="match status" value="1"/>
</dbReference>
<dbReference type="NCBIfam" id="TIGR01378">
    <property type="entry name" value="thi_PPkinase"/>
    <property type="match status" value="1"/>
</dbReference>
<dbReference type="SUPFAM" id="SSF63999">
    <property type="entry name" value="Thiamin pyrophosphokinase, catalytic domain"/>
    <property type="match status" value="1"/>
</dbReference>
<organism evidence="7 8">
    <name type="scientific">Aerococcus urinae</name>
    <dbReference type="NCBI Taxonomy" id="1376"/>
    <lineage>
        <taxon>Bacteria</taxon>
        <taxon>Bacillati</taxon>
        <taxon>Bacillota</taxon>
        <taxon>Bacilli</taxon>
        <taxon>Lactobacillales</taxon>
        <taxon>Aerococcaceae</taxon>
        <taxon>Aerococcus</taxon>
    </lineage>
</organism>
<evidence type="ECO:0000256" key="2">
    <source>
        <dbReference type="ARBA" id="ARBA00022741"/>
    </source>
</evidence>
<feature type="domain" description="Thiamin pyrophosphokinase thiamin-binding" evidence="6">
    <location>
        <begin position="149"/>
        <end position="215"/>
    </location>
</feature>
<dbReference type="SMART" id="SM00983">
    <property type="entry name" value="TPK_B1_binding"/>
    <property type="match status" value="1"/>
</dbReference>
<keyword evidence="3" id="KW-0418">Kinase</keyword>
<evidence type="ECO:0000313" key="7">
    <source>
        <dbReference type="EMBL" id="RAV80905.1"/>
    </source>
</evidence>
<evidence type="ECO:0000256" key="3">
    <source>
        <dbReference type="ARBA" id="ARBA00022777"/>
    </source>
</evidence>
<comment type="caution">
    <text evidence="7">The sequence shown here is derived from an EMBL/GenBank/DDBJ whole genome shotgun (WGS) entry which is preliminary data.</text>
</comment>
<dbReference type="Pfam" id="PF04263">
    <property type="entry name" value="TPK_catalytic"/>
    <property type="match status" value="1"/>
</dbReference>
<dbReference type="RefSeq" id="WP_082888728.1">
    <property type="nucleotide sequence ID" value="NZ_JASODG010000003.1"/>
</dbReference>
<dbReference type="Gene3D" id="3.40.50.10240">
    <property type="entry name" value="Thiamin pyrophosphokinase, catalytic domain"/>
    <property type="match status" value="1"/>
</dbReference>
<dbReference type="InterPro" id="IPR036759">
    <property type="entry name" value="TPK_catalytic_sf"/>
</dbReference>
<dbReference type="InterPro" id="IPR007373">
    <property type="entry name" value="Thiamin_PyroPKinase_B1-bd"/>
</dbReference>
<evidence type="ECO:0000313" key="8">
    <source>
        <dbReference type="Proteomes" id="UP000251923"/>
    </source>
</evidence>
<dbReference type="InterPro" id="IPR053149">
    <property type="entry name" value="TPK"/>
</dbReference>
<protein>
    <recommendedName>
        <fullName evidence="5">Thiamine diphosphokinase</fullName>
        <ecNumber evidence="5">2.7.6.2</ecNumber>
    </recommendedName>
</protein>
<evidence type="ECO:0000256" key="1">
    <source>
        <dbReference type="ARBA" id="ARBA00022679"/>
    </source>
</evidence>
<keyword evidence="2" id="KW-0547">Nucleotide-binding</keyword>
<dbReference type="GO" id="GO:0006772">
    <property type="term" value="P:thiamine metabolic process"/>
    <property type="evidence" value="ECO:0007669"/>
    <property type="project" value="UniProtKB-UniRule"/>
</dbReference>
<dbReference type="EC" id="2.7.6.2" evidence="5"/>
<evidence type="ECO:0000256" key="5">
    <source>
        <dbReference type="NCBIfam" id="TIGR01378"/>
    </source>
</evidence>